<dbReference type="GO" id="GO:0004169">
    <property type="term" value="F:dolichyl-phosphate-mannose-protein mannosyltransferase activity"/>
    <property type="evidence" value="ECO:0007669"/>
    <property type="project" value="UniProtKB-UniRule"/>
</dbReference>
<comment type="catalytic activity">
    <reaction evidence="12 14">
        <text>a di-trans,poly-cis-dolichyl beta-D-mannosyl phosphate + L-threonyl-[protein] = 3-O-(alpha-D-mannosyl)-L-threonyl-[protein] + a di-trans,poly-cis-dolichyl phosphate + H(+)</text>
        <dbReference type="Rhea" id="RHEA:53396"/>
        <dbReference type="Rhea" id="RHEA-COMP:11060"/>
        <dbReference type="Rhea" id="RHEA-COMP:13547"/>
        <dbReference type="Rhea" id="RHEA-COMP:19498"/>
        <dbReference type="Rhea" id="RHEA-COMP:19501"/>
        <dbReference type="ChEBI" id="CHEBI:15378"/>
        <dbReference type="ChEBI" id="CHEBI:30013"/>
        <dbReference type="ChEBI" id="CHEBI:57683"/>
        <dbReference type="ChEBI" id="CHEBI:58211"/>
        <dbReference type="ChEBI" id="CHEBI:137323"/>
        <dbReference type="EC" id="2.4.1.109"/>
    </reaction>
</comment>
<dbReference type="GO" id="GO:0005789">
    <property type="term" value="C:endoplasmic reticulum membrane"/>
    <property type="evidence" value="ECO:0007669"/>
    <property type="project" value="UniProtKB-SubCell"/>
</dbReference>
<proteinExistence type="inferred from homology"/>
<comment type="function">
    <text evidence="14">Transfers mannose from Dol-P-mannose to Ser or Thr residues on proteins.</text>
</comment>
<organism evidence="17 18">
    <name type="scientific">Dimargaris verticillata</name>
    <dbReference type="NCBI Taxonomy" id="2761393"/>
    <lineage>
        <taxon>Eukaryota</taxon>
        <taxon>Fungi</taxon>
        <taxon>Fungi incertae sedis</taxon>
        <taxon>Zoopagomycota</taxon>
        <taxon>Kickxellomycotina</taxon>
        <taxon>Dimargaritomycetes</taxon>
        <taxon>Dimargaritales</taxon>
        <taxon>Dimargaritaceae</taxon>
        <taxon>Dimargaris</taxon>
    </lineage>
</organism>
<evidence type="ECO:0000256" key="1">
    <source>
        <dbReference type="ARBA" id="ARBA00004477"/>
    </source>
</evidence>
<evidence type="ECO:0000256" key="6">
    <source>
        <dbReference type="ARBA" id="ARBA00022679"/>
    </source>
</evidence>
<comment type="catalytic activity">
    <reaction evidence="13 14">
        <text>a di-trans,poly-cis-dolichyl beta-D-mannosyl phosphate + L-seryl-[protein] = 3-O-(alpha-D-mannosyl)-L-seryl-[protein] + a di-trans,poly-cis-dolichyl phosphate + H(+)</text>
        <dbReference type="Rhea" id="RHEA:17377"/>
        <dbReference type="Rhea" id="RHEA-COMP:9863"/>
        <dbReference type="Rhea" id="RHEA-COMP:13546"/>
        <dbReference type="Rhea" id="RHEA-COMP:19498"/>
        <dbReference type="Rhea" id="RHEA-COMP:19501"/>
        <dbReference type="ChEBI" id="CHEBI:15378"/>
        <dbReference type="ChEBI" id="CHEBI:29999"/>
        <dbReference type="ChEBI" id="CHEBI:57683"/>
        <dbReference type="ChEBI" id="CHEBI:58211"/>
        <dbReference type="ChEBI" id="CHEBI:137321"/>
        <dbReference type="EC" id="2.4.1.109"/>
    </reaction>
</comment>
<comment type="subcellular location">
    <subcellularLocation>
        <location evidence="1 14">Endoplasmic reticulum membrane</location>
        <topology evidence="1 14">Multi-pass membrane protein</topology>
    </subcellularLocation>
</comment>
<dbReference type="Gene3D" id="2.80.10.50">
    <property type="match status" value="1"/>
</dbReference>
<dbReference type="InterPro" id="IPR016093">
    <property type="entry name" value="MIR_motif"/>
</dbReference>
<evidence type="ECO:0000313" key="18">
    <source>
        <dbReference type="Proteomes" id="UP001151582"/>
    </source>
</evidence>
<feature type="transmembrane region" description="Helical" evidence="14">
    <location>
        <begin position="278"/>
        <end position="299"/>
    </location>
</feature>
<name>A0A9W8AZL3_9FUNG</name>
<comment type="pathway">
    <text evidence="2 14">Protein modification; protein glycosylation.</text>
</comment>
<dbReference type="Pfam" id="PF02815">
    <property type="entry name" value="MIR"/>
    <property type="match status" value="1"/>
</dbReference>
<evidence type="ECO:0000313" key="17">
    <source>
        <dbReference type="EMBL" id="KAJ1974406.1"/>
    </source>
</evidence>
<feature type="transmembrane region" description="Helical" evidence="14">
    <location>
        <begin position="224"/>
        <end position="257"/>
    </location>
</feature>
<evidence type="ECO:0000256" key="10">
    <source>
        <dbReference type="ARBA" id="ARBA00022989"/>
    </source>
</evidence>
<evidence type="ECO:0000256" key="9">
    <source>
        <dbReference type="ARBA" id="ARBA00022824"/>
    </source>
</evidence>
<evidence type="ECO:0000256" key="8">
    <source>
        <dbReference type="ARBA" id="ARBA00022737"/>
    </source>
</evidence>
<comment type="caution">
    <text evidence="17">The sequence shown here is derived from an EMBL/GenBank/DDBJ whole genome shotgun (WGS) entry which is preliminary data.</text>
</comment>
<feature type="domain" description="MIR" evidence="16">
    <location>
        <begin position="331"/>
        <end position="391"/>
    </location>
</feature>
<evidence type="ECO:0000256" key="14">
    <source>
        <dbReference type="RuleBase" id="RU367007"/>
    </source>
</evidence>
<keyword evidence="11 14" id="KW-0472">Membrane</keyword>
<dbReference type="InterPro" id="IPR003342">
    <property type="entry name" value="ArnT-like_N"/>
</dbReference>
<dbReference type="Pfam" id="PF16192">
    <property type="entry name" value="PMT_4TMC"/>
    <property type="match status" value="1"/>
</dbReference>
<dbReference type="EC" id="2.4.1.109" evidence="4 14"/>
<feature type="region of interest" description="Disordered" evidence="15">
    <location>
        <begin position="1"/>
        <end position="32"/>
    </location>
</feature>
<dbReference type="Pfam" id="PF02366">
    <property type="entry name" value="PMT"/>
    <property type="match status" value="1"/>
</dbReference>
<feature type="transmembrane region" description="Helical" evidence="14">
    <location>
        <begin position="644"/>
        <end position="663"/>
    </location>
</feature>
<comment type="similarity">
    <text evidence="3 14">Belongs to the glycosyltransferase 39 family.</text>
</comment>
<keyword evidence="7 14" id="KW-0812">Transmembrane</keyword>
<feature type="transmembrane region" description="Helical" evidence="14">
    <location>
        <begin position="191"/>
        <end position="212"/>
    </location>
</feature>
<feature type="domain" description="MIR" evidence="16">
    <location>
        <begin position="467"/>
        <end position="522"/>
    </location>
</feature>
<dbReference type="OrthoDB" id="292747at2759"/>
<evidence type="ECO:0000256" key="15">
    <source>
        <dbReference type="SAM" id="MobiDB-lite"/>
    </source>
</evidence>
<dbReference type="InterPro" id="IPR036300">
    <property type="entry name" value="MIR_dom_sf"/>
</dbReference>
<keyword evidence="18" id="KW-1185">Reference proteome</keyword>
<sequence>MTDHTVRQRGHPGASKAPEVTPTDPTSKASVAVDKSTRLAPKPIRQSAHPSPSTIALAIVTVLSFATRFYGLWHPAQVVFDEVHFGKFASYYIRRTFFFDVHPPLAKMLIALQAYLVGMDGKYLFDKIGQNYAEHHVPYLAMRSLPAFLGSLLAPGCYLIMIESGYSVYAAFLAGMLIVFDNALVVHSRFILLDTFLLVFMLGAVLFYVRFFKARYQAFSMRWWINLALAGLFLGLVVSVKLVGLLTIAMIGLAVVIDLWRLLDINRGLTIPQWGRHVAARAVCLIALPIMVYIATFYVHFMVLNRSGPGDHYFSPAFQGSLQDNPLFANSLEVRYNHNVSLRHKALSVFLHSHPDRYPLRYDDGRVSSKGQQVTGYPHKDANNFWRIEPVTNATDDITDYTEVVQNGDTIRLLHVQTNTYLMTHDVASPLTATNMEMTTVGANATKPRYDDTLWRLEIDRTSINRTHWMTEASNIRLIHVKQGVGVFAHNKKLPKWAFEQTEINGSKKPKDEGNMWVASEIQGIDPKEAAAKSKDRQPQSIGFLAKFIELNKVMINRNAALTKPHPYQSNAATWPFVLRGVSYWTANKDRQQIYFMGHPTGWWMAFGALLVTSALLLANVLASRRGVEPSSQLIARHLERSGGFLLLGWAMHYIPFFLMGRSLFLHHYLPSLLFSYMVVGAVFQYVFITDYGRFALRTLTSRVRHLHVGLQAGIALALILAVHLAVFAYFSPLSYGSGMSVDQVLAHKWYSGWDLQYAKK</sequence>
<feature type="transmembrane region" description="Helical" evidence="14">
    <location>
        <begin position="709"/>
        <end position="731"/>
    </location>
</feature>
<dbReference type="Proteomes" id="UP001151582">
    <property type="component" value="Unassembled WGS sequence"/>
</dbReference>
<keyword evidence="8" id="KW-0677">Repeat</keyword>
<evidence type="ECO:0000256" key="12">
    <source>
        <dbReference type="ARBA" id="ARBA00045085"/>
    </source>
</evidence>
<feature type="transmembrane region" description="Helical" evidence="14">
    <location>
        <begin position="105"/>
        <end position="125"/>
    </location>
</feature>
<dbReference type="AlphaFoldDB" id="A0A9W8AZL3"/>
<dbReference type="InterPro" id="IPR027005">
    <property type="entry name" value="PMT-like"/>
</dbReference>
<protein>
    <recommendedName>
        <fullName evidence="4 14">Dolichyl-phosphate-mannose--protein mannosyltransferase</fullName>
        <ecNumber evidence="4 14">2.4.1.109</ecNumber>
    </recommendedName>
</protein>
<feature type="transmembrane region" description="Helical" evidence="14">
    <location>
        <begin position="602"/>
        <end position="623"/>
    </location>
</feature>
<evidence type="ECO:0000256" key="2">
    <source>
        <dbReference type="ARBA" id="ARBA00004922"/>
    </source>
</evidence>
<feature type="transmembrane region" description="Helical" evidence="14">
    <location>
        <begin position="669"/>
        <end position="689"/>
    </location>
</feature>
<feature type="domain" description="MIR" evidence="16">
    <location>
        <begin position="402"/>
        <end position="460"/>
    </location>
</feature>
<gene>
    <name evidence="17" type="primary">PMT4</name>
    <name evidence="17" type="ORF">H4R34_004728</name>
</gene>
<keyword evidence="10 14" id="KW-1133">Transmembrane helix</keyword>
<evidence type="ECO:0000259" key="16">
    <source>
        <dbReference type="PROSITE" id="PS50919"/>
    </source>
</evidence>
<reference evidence="17" key="1">
    <citation type="submission" date="2022-07" db="EMBL/GenBank/DDBJ databases">
        <title>Phylogenomic reconstructions and comparative analyses of Kickxellomycotina fungi.</title>
        <authorList>
            <person name="Reynolds N.K."/>
            <person name="Stajich J.E."/>
            <person name="Barry K."/>
            <person name="Grigoriev I.V."/>
            <person name="Crous P."/>
            <person name="Smith M.E."/>
        </authorList>
    </citation>
    <scope>NUCLEOTIDE SEQUENCE</scope>
    <source>
        <strain evidence="17">RSA 567</strain>
    </source>
</reference>
<dbReference type="PANTHER" id="PTHR10050:SF51">
    <property type="entry name" value="PROTEIN O-MANNOSYL-TRANSFERASE 1"/>
    <property type="match status" value="1"/>
</dbReference>
<keyword evidence="6 14" id="KW-0808">Transferase</keyword>
<dbReference type="PANTHER" id="PTHR10050">
    <property type="entry name" value="DOLICHYL-PHOSPHATE-MANNOSE--PROTEIN MANNOSYLTRANSFERASE"/>
    <property type="match status" value="1"/>
</dbReference>
<evidence type="ECO:0000256" key="13">
    <source>
        <dbReference type="ARBA" id="ARBA00045102"/>
    </source>
</evidence>
<evidence type="ECO:0000256" key="3">
    <source>
        <dbReference type="ARBA" id="ARBA00007222"/>
    </source>
</evidence>
<evidence type="ECO:0000256" key="4">
    <source>
        <dbReference type="ARBA" id="ARBA00012839"/>
    </source>
</evidence>
<evidence type="ECO:0000256" key="7">
    <source>
        <dbReference type="ARBA" id="ARBA00022692"/>
    </source>
</evidence>
<dbReference type="InterPro" id="IPR032421">
    <property type="entry name" value="PMT_4TMC"/>
</dbReference>
<dbReference type="SUPFAM" id="SSF82109">
    <property type="entry name" value="MIR domain"/>
    <property type="match status" value="1"/>
</dbReference>
<dbReference type="PROSITE" id="PS50919">
    <property type="entry name" value="MIR"/>
    <property type="match status" value="3"/>
</dbReference>
<feature type="transmembrane region" description="Helical" evidence="14">
    <location>
        <begin position="137"/>
        <end position="161"/>
    </location>
</feature>
<dbReference type="EMBL" id="JANBQB010000658">
    <property type="protein sequence ID" value="KAJ1974406.1"/>
    <property type="molecule type" value="Genomic_DNA"/>
</dbReference>
<dbReference type="CDD" id="cd23285">
    <property type="entry name" value="beta-trefoil_MIR_PMT4-like"/>
    <property type="match status" value="1"/>
</dbReference>
<accession>A0A9W8AZL3</accession>
<keyword evidence="5 14" id="KW-0328">Glycosyltransferase</keyword>
<evidence type="ECO:0000256" key="11">
    <source>
        <dbReference type="ARBA" id="ARBA00023136"/>
    </source>
</evidence>
<keyword evidence="9 14" id="KW-0256">Endoplasmic reticulum</keyword>
<feature type="transmembrane region" description="Helical" evidence="14">
    <location>
        <begin position="167"/>
        <end position="184"/>
    </location>
</feature>
<evidence type="ECO:0000256" key="5">
    <source>
        <dbReference type="ARBA" id="ARBA00022676"/>
    </source>
</evidence>
<dbReference type="SMART" id="SM00472">
    <property type="entry name" value="MIR"/>
    <property type="match status" value="3"/>
</dbReference>